<dbReference type="AlphaFoldDB" id="A0AB37UAM7"/>
<accession>A0AB37UAM7</accession>
<dbReference type="NCBIfam" id="NF033551">
    <property type="entry name" value="transpos_IS1182"/>
    <property type="match status" value="1"/>
</dbReference>
<protein>
    <recommendedName>
        <fullName evidence="5">Transposase</fullName>
    </recommendedName>
</protein>
<dbReference type="InterPro" id="IPR025668">
    <property type="entry name" value="Tnp_DDE_dom"/>
</dbReference>
<feature type="domain" description="Transposase DDE" evidence="2">
    <location>
        <begin position="402"/>
        <end position="525"/>
    </location>
</feature>
<reference evidence="3 4" key="1">
    <citation type="journal article" date="2019" name="Genome Biol. Evol.">
        <title>Day and night: Metabolic profiles and evolutionary relationships of six axenic non-marine cyanobacteria.</title>
        <authorList>
            <person name="Will S.E."/>
            <person name="Henke P."/>
            <person name="Boedeker C."/>
            <person name="Huang S."/>
            <person name="Brinkmann H."/>
            <person name="Rohde M."/>
            <person name="Jarek M."/>
            <person name="Friedl T."/>
            <person name="Seufert S."/>
            <person name="Schumacher M."/>
            <person name="Overmann J."/>
            <person name="Neumann-Schaal M."/>
            <person name="Petersen J."/>
        </authorList>
    </citation>
    <scope>NUCLEOTIDE SEQUENCE [LARGE SCALE GENOMIC DNA]</scope>
    <source>
        <strain evidence="3 4">SAG 39.79</strain>
    </source>
</reference>
<organism evidence="3 4">
    <name type="scientific">Chroococcidiopsis cubana SAG 39.79</name>
    <dbReference type="NCBI Taxonomy" id="388085"/>
    <lineage>
        <taxon>Bacteria</taxon>
        <taxon>Bacillati</taxon>
        <taxon>Cyanobacteriota</taxon>
        <taxon>Cyanophyceae</taxon>
        <taxon>Chroococcidiopsidales</taxon>
        <taxon>Chroococcidiopsidaceae</taxon>
        <taxon>Chroococcidiopsis</taxon>
    </lineage>
</organism>
<comment type="caution">
    <text evidence="3">The sequence shown here is derived from an EMBL/GenBank/DDBJ whole genome shotgun (WGS) entry which is preliminary data.</text>
</comment>
<sequence>MLQPQTISPVPEQTVRVARAAFPKGNLYITMRDEIGTLYNDRDFETLFPTHGQPAFSPWRLVLICVMQFMEELSDRQAAEAVRSRIDWKYVLALELTDPGFDFSVLCEFRARLIAGGSEQQLLDTLLKQFKERGWLKARGKQRTDSTHVLASIRTLNRLESVGETLRAALNTLATVAADWLCSWVPQEWFDRYGHAVDEYRLPKGIAARKEYAQTIGCDGMHLLIAIYDDETTPQWLRQIPVVEILRQTWVHQYYMDNGQVCWREKADLPPAGNRFDSPYDPDARYGNKRSTTWTGYKVHITETCDVDEVHLITNVETTHAHLSDVEQTEPIHEALSAKALLPTEHIVDAGYVDGELLISSKVEHGVDLIGPVRPNTSWQAKISGGYDNSQFIVNWDAHTVTCPQGQTSTTWTPSDDKWGNAGINVKFSRPVCRVCNSRSLCTGSKTDSRFIRLRPQAEHQAIQSIRQQQQTAEWKQRYNRRAGVEGTISQGIRSFGLRRARYIGLAKARLQHIMTAVAIDLVRVVAWLRGIPHAKTRTSRFAALAPTGSFLREDSGSQAHLNHP</sequence>
<dbReference type="PANTHER" id="PTHR35604">
    <property type="entry name" value="TRANSPOSASE INSH FOR INSERTION SEQUENCE ELEMENT IS5A-RELATED"/>
    <property type="match status" value="1"/>
</dbReference>
<dbReference type="InterPro" id="IPR047629">
    <property type="entry name" value="IS1182_transpos"/>
</dbReference>
<feature type="domain" description="Transposase InsH N-terminal" evidence="1">
    <location>
        <begin position="20"/>
        <end position="112"/>
    </location>
</feature>
<dbReference type="Proteomes" id="UP000282574">
    <property type="component" value="Unassembled WGS sequence"/>
</dbReference>
<evidence type="ECO:0000259" key="1">
    <source>
        <dbReference type="Pfam" id="PF05598"/>
    </source>
</evidence>
<dbReference type="PANTHER" id="PTHR35604:SF2">
    <property type="entry name" value="TRANSPOSASE INSH FOR INSERTION SEQUENCE ELEMENT IS5A-RELATED"/>
    <property type="match status" value="1"/>
</dbReference>
<dbReference type="InterPro" id="IPR008490">
    <property type="entry name" value="Transposase_InsH_N"/>
</dbReference>
<evidence type="ECO:0000259" key="2">
    <source>
        <dbReference type="Pfam" id="PF13751"/>
    </source>
</evidence>
<dbReference type="RefSeq" id="WP_127024777.1">
    <property type="nucleotide sequence ID" value="NZ_JAVKZF010000004.1"/>
</dbReference>
<gene>
    <name evidence="3" type="ORF">DSM107010_60460</name>
</gene>
<proteinExistence type="predicted"/>
<dbReference type="Pfam" id="PF13751">
    <property type="entry name" value="DDE_Tnp_1_6"/>
    <property type="match status" value="1"/>
</dbReference>
<evidence type="ECO:0000313" key="4">
    <source>
        <dbReference type="Proteomes" id="UP000282574"/>
    </source>
</evidence>
<evidence type="ECO:0000313" key="3">
    <source>
        <dbReference type="EMBL" id="RUT03359.1"/>
    </source>
</evidence>
<dbReference type="EMBL" id="RSCK01000098">
    <property type="protein sequence ID" value="RUT03359.1"/>
    <property type="molecule type" value="Genomic_DNA"/>
</dbReference>
<keyword evidence="4" id="KW-1185">Reference proteome</keyword>
<name>A0AB37UAM7_9CYAN</name>
<dbReference type="Pfam" id="PF05598">
    <property type="entry name" value="DUF772"/>
    <property type="match status" value="1"/>
</dbReference>
<evidence type="ECO:0008006" key="5">
    <source>
        <dbReference type="Google" id="ProtNLM"/>
    </source>
</evidence>